<keyword evidence="9" id="KW-0460">Magnesium</keyword>
<dbReference type="GO" id="GO:0005737">
    <property type="term" value="C:cytoplasm"/>
    <property type="evidence" value="ECO:0007669"/>
    <property type="project" value="UniProtKB-SubCell"/>
</dbReference>
<keyword evidence="6" id="KW-0479">Metal-binding</keyword>
<keyword evidence="5" id="KW-0819">tRNA processing</keyword>
<evidence type="ECO:0000256" key="10">
    <source>
        <dbReference type="ARBA" id="ARBA00032441"/>
    </source>
</evidence>
<dbReference type="Pfam" id="PF02367">
    <property type="entry name" value="TsaE"/>
    <property type="match status" value="1"/>
</dbReference>
<evidence type="ECO:0000256" key="7">
    <source>
        <dbReference type="ARBA" id="ARBA00022741"/>
    </source>
</evidence>
<evidence type="ECO:0000256" key="6">
    <source>
        <dbReference type="ARBA" id="ARBA00022723"/>
    </source>
</evidence>
<dbReference type="InterPro" id="IPR003442">
    <property type="entry name" value="T6A_TsaE"/>
</dbReference>
<dbReference type="EMBL" id="CAFBNN010000059">
    <property type="protein sequence ID" value="CAB4952200.1"/>
    <property type="molecule type" value="Genomic_DNA"/>
</dbReference>
<keyword evidence="4" id="KW-0963">Cytoplasm</keyword>
<evidence type="ECO:0000313" key="11">
    <source>
        <dbReference type="EMBL" id="CAB4952200.1"/>
    </source>
</evidence>
<evidence type="ECO:0000256" key="4">
    <source>
        <dbReference type="ARBA" id="ARBA00022490"/>
    </source>
</evidence>
<evidence type="ECO:0000256" key="8">
    <source>
        <dbReference type="ARBA" id="ARBA00022840"/>
    </source>
</evidence>
<evidence type="ECO:0000256" key="9">
    <source>
        <dbReference type="ARBA" id="ARBA00022842"/>
    </source>
</evidence>
<accession>A0A6J7K7Z8</accession>
<keyword evidence="7" id="KW-0547">Nucleotide-binding</keyword>
<protein>
    <recommendedName>
        <fullName evidence="3">tRNA threonylcarbamoyladenosine biosynthesis protein TsaE</fullName>
    </recommendedName>
    <alternativeName>
        <fullName evidence="10">t(6)A37 threonylcarbamoyladenosine biosynthesis protein TsaE</fullName>
    </alternativeName>
</protein>
<dbReference type="AlphaFoldDB" id="A0A6J7K7Z8"/>
<comment type="similarity">
    <text evidence="2">Belongs to the TsaE family.</text>
</comment>
<evidence type="ECO:0000256" key="1">
    <source>
        <dbReference type="ARBA" id="ARBA00004496"/>
    </source>
</evidence>
<gene>
    <name evidence="11" type="ORF">UFOPK3797_00581</name>
</gene>
<evidence type="ECO:0000256" key="5">
    <source>
        <dbReference type="ARBA" id="ARBA00022694"/>
    </source>
</evidence>
<dbReference type="Gene3D" id="3.40.50.300">
    <property type="entry name" value="P-loop containing nucleotide triphosphate hydrolases"/>
    <property type="match status" value="1"/>
</dbReference>
<dbReference type="PANTHER" id="PTHR33540:SF2">
    <property type="entry name" value="TRNA THREONYLCARBAMOYLADENOSINE BIOSYNTHESIS PROTEIN TSAE"/>
    <property type="match status" value="1"/>
</dbReference>
<comment type="subcellular location">
    <subcellularLocation>
        <location evidence="1">Cytoplasm</location>
    </subcellularLocation>
</comment>
<dbReference type="GO" id="GO:0002949">
    <property type="term" value="P:tRNA threonylcarbamoyladenosine modification"/>
    <property type="evidence" value="ECO:0007669"/>
    <property type="project" value="InterPro"/>
</dbReference>
<dbReference type="NCBIfam" id="TIGR00150">
    <property type="entry name" value="T6A_YjeE"/>
    <property type="match status" value="1"/>
</dbReference>
<dbReference type="GO" id="GO:0005524">
    <property type="term" value="F:ATP binding"/>
    <property type="evidence" value="ECO:0007669"/>
    <property type="project" value="UniProtKB-KW"/>
</dbReference>
<proteinExistence type="inferred from homology"/>
<evidence type="ECO:0000256" key="2">
    <source>
        <dbReference type="ARBA" id="ARBA00007599"/>
    </source>
</evidence>
<dbReference type="PANTHER" id="PTHR33540">
    <property type="entry name" value="TRNA THREONYLCARBAMOYLADENOSINE BIOSYNTHESIS PROTEIN TSAE"/>
    <property type="match status" value="1"/>
</dbReference>
<organism evidence="11">
    <name type="scientific">freshwater metagenome</name>
    <dbReference type="NCBI Taxonomy" id="449393"/>
    <lineage>
        <taxon>unclassified sequences</taxon>
        <taxon>metagenomes</taxon>
        <taxon>ecological metagenomes</taxon>
    </lineage>
</organism>
<sequence length="150" mass="16635">MSNKKVIISSADEMFDLGVKLSKELSSSDVIILTGDLGAGKTIFAKGIGHGLGHQVVTSPTFVISRIYKGEPNFIHIDAYRLLGSGQNSFIDLDFESYLTSSIFVIEWGKEFVDSLTDQYLEIRISPGQDESSRVVEYLPIGNRWSELQL</sequence>
<evidence type="ECO:0000256" key="3">
    <source>
        <dbReference type="ARBA" id="ARBA00019010"/>
    </source>
</evidence>
<dbReference type="GO" id="GO:0046872">
    <property type="term" value="F:metal ion binding"/>
    <property type="evidence" value="ECO:0007669"/>
    <property type="project" value="UniProtKB-KW"/>
</dbReference>
<dbReference type="SUPFAM" id="SSF52540">
    <property type="entry name" value="P-loop containing nucleoside triphosphate hydrolases"/>
    <property type="match status" value="1"/>
</dbReference>
<name>A0A6J7K7Z8_9ZZZZ</name>
<reference evidence="11" key="1">
    <citation type="submission" date="2020-05" db="EMBL/GenBank/DDBJ databases">
        <authorList>
            <person name="Chiriac C."/>
            <person name="Salcher M."/>
            <person name="Ghai R."/>
            <person name="Kavagutti S V."/>
        </authorList>
    </citation>
    <scope>NUCLEOTIDE SEQUENCE</scope>
</reference>
<keyword evidence="8" id="KW-0067">ATP-binding</keyword>
<dbReference type="InterPro" id="IPR027417">
    <property type="entry name" value="P-loop_NTPase"/>
</dbReference>